<keyword evidence="4" id="KW-0808">Transferase</keyword>
<dbReference type="NCBIfam" id="NF040691">
    <property type="entry name" value="MtrAB_MtrB"/>
    <property type="match status" value="1"/>
</dbReference>
<dbReference type="CDD" id="cd06225">
    <property type="entry name" value="HAMP"/>
    <property type="match status" value="1"/>
</dbReference>
<evidence type="ECO:0000256" key="2">
    <source>
        <dbReference type="ARBA" id="ARBA00012438"/>
    </source>
</evidence>
<feature type="transmembrane region" description="Helical" evidence="11">
    <location>
        <begin position="177"/>
        <end position="199"/>
    </location>
</feature>
<evidence type="ECO:0000256" key="1">
    <source>
        <dbReference type="ARBA" id="ARBA00000085"/>
    </source>
</evidence>
<keyword evidence="15" id="KW-1185">Reference proteome</keyword>
<dbReference type="InterPro" id="IPR003660">
    <property type="entry name" value="HAMP_dom"/>
</dbReference>
<evidence type="ECO:0000256" key="9">
    <source>
        <dbReference type="ARBA" id="ARBA00035305"/>
    </source>
</evidence>
<evidence type="ECO:0000256" key="7">
    <source>
        <dbReference type="ARBA" id="ARBA00022989"/>
    </source>
</evidence>
<evidence type="ECO:0000256" key="8">
    <source>
        <dbReference type="ARBA" id="ARBA00023012"/>
    </source>
</evidence>
<feature type="transmembrane region" description="Helical" evidence="11">
    <location>
        <begin position="211"/>
        <end position="232"/>
    </location>
</feature>
<dbReference type="EMBL" id="JAHBBH010000013">
    <property type="protein sequence ID" value="MBW3092523.1"/>
    <property type="molecule type" value="Genomic_DNA"/>
</dbReference>
<accession>A0ABS6WES6</accession>
<dbReference type="InterPro" id="IPR047669">
    <property type="entry name" value="MtrAB_MtrB"/>
</dbReference>
<reference evidence="14 15" key="1">
    <citation type="submission" date="2021-05" db="EMBL/GenBank/DDBJ databases">
        <title>Phylogenetic classification of ten novel species belonging to the genus Bifidobacterium comprising B. colchicus sp. nov., B. abeli sp. nov., B. bicoloris sp. nov., B. guerezis sp. nov., B. rosaliae sp. nov., B. santillanensis sp. nov., B. argentati sp. nov., B. amazzoni sp. nov., B. pluviali sp. nov., and B. pinnaculum sp. nov.</title>
        <authorList>
            <person name="Lugli G.A."/>
            <person name="Ruiz Garcia L."/>
            <person name="Margolles A."/>
            <person name="Ventura M."/>
        </authorList>
    </citation>
    <scope>NUCLEOTIDE SEQUENCE [LARGE SCALE GENOMIC DNA]</scope>
    <source>
        <strain evidence="14 15">82T10</strain>
    </source>
</reference>
<dbReference type="PROSITE" id="PS50885">
    <property type="entry name" value="HAMP"/>
    <property type="match status" value="1"/>
</dbReference>
<dbReference type="InterPro" id="IPR050428">
    <property type="entry name" value="TCS_sensor_his_kinase"/>
</dbReference>
<evidence type="ECO:0000256" key="11">
    <source>
        <dbReference type="SAM" id="Phobius"/>
    </source>
</evidence>
<feature type="domain" description="HAMP" evidence="13">
    <location>
        <begin position="233"/>
        <end position="285"/>
    </location>
</feature>
<keyword evidence="7 11" id="KW-1133">Transmembrane helix</keyword>
<dbReference type="Pfam" id="PF00672">
    <property type="entry name" value="HAMP"/>
    <property type="match status" value="1"/>
</dbReference>
<dbReference type="Pfam" id="PF00512">
    <property type="entry name" value="HisKA"/>
    <property type="match status" value="1"/>
</dbReference>
<evidence type="ECO:0000256" key="6">
    <source>
        <dbReference type="ARBA" id="ARBA00022777"/>
    </source>
</evidence>
<name>A0ABS6WES6_9BIFI</name>
<keyword evidence="6 14" id="KW-0418">Kinase</keyword>
<dbReference type="GO" id="GO:0016301">
    <property type="term" value="F:kinase activity"/>
    <property type="evidence" value="ECO:0007669"/>
    <property type="project" value="UniProtKB-KW"/>
</dbReference>
<evidence type="ECO:0000256" key="5">
    <source>
        <dbReference type="ARBA" id="ARBA00022692"/>
    </source>
</evidence>
<keyword evidence="3" id="KW-0597">Phosphoprotein</keyword>
<dbReference type="PROSITE" id="PS50109">
    <property type="entry name" value="HIS_KIN"/>
    <property type="match status" value="1"/>
</dbReference>
<feature type="domain" description="Histidine kinase" evidence="12">
    <location>
        <begin position="300"/>
        <end position="517"/>
    </location>
</feature>
<evidence type="ECO:0000256" key="4">
    <source>
        <dbReference type="ARBA" id="ARBA00022679"/>
    </source>
</evidence>
<evidence type="ECO:0000259" key="13">
    <source>
        <dbReference type="PROSITE" id="PS50885"/>
    </source>
</evidence>
<evidence type="ECO:0000313" key="15">
    <source>
        <dbReference type="Proteomes" id="UP000700815"/>
    </source>
</evidence>
<dbReference type="EC" id="2.7.13.3" evidence="2"/>
<dbReference type="RefSeq" id="WP_219058596.1">
    <property type="nucleotide sequence ID" value="NZ_JAHBBH010000013.1"/>
</dbReference>
<dbReference type="PANTHER" id="PTHR45436">
    <property type="entry name" value="SENSOR HISTIDINE KINASE YKOH"/>
    <property type="match status" value="1"/>
</dbReference>
<dbReference type="CDD" id="cd00082">
    <property type="entry name" value="HisKA"/>
    <property type="match status" value="1"/>
</dbReference>
<dbReference type="Pfam" id="PF02518">
    <property type="entry name" value="HATPase_c"/>
    <property type="match status" value="1"/>
</dbReference>
<comment type="catalytic activity">
    <reaction evidence="1">
        <text>ATP + protein L-histidine = ADP + protein N-phospho-L-histidine.</text>
        <dbReference type="EC" id="2.7.13.3"/>
    </reaction>
</comment>
<dbReference type="Proteomes" id="UP000700815">
    <property type="component" value="Unassembled WGS sequence"/>
</dbReference>
<comment type="caution">
    <text evidence="14">The sequence shown here is derived from an EMBL/GenBank/DDBJ whole genome shotgun (WGS) entry which is preliminary data.</text>
</comment>
<sequence>MNASVSFRHLFHPFRLVRRGRAEIRRSLQARTVVLVVAVSLAVAVIFSLVSTVSVRSSLLDQVSAQAGSDFASQVEQAQRNVDSADTSAGGQYQQLVNDMASSLQSDGASNLVGVYLWSRSTSRHSIMPVSTEPAYTSLISDGMRSAVAAGGEGSVFYQPVALTAGDTTRGGGPPGAVLGTMLQMPVVGDLELFFIYSYASQQSALERIQINLILISVLLSIVMGLLMWVVIHRIIAPVERVAVAAETLASGDLDARVDVDRNDEIGTLQRSFNEMAVALNQKIDELEAAGASQRRFVSDVSHELRTPVTTMRMASDLLDLRKDTFDATTKRTVELLSGQINRFQNMLADLLEISRYDAGYAALDLTETDVREPIGEAVDQMRGIAQAKGVPLRVDLPNVQVFARIDARRITRIIRNLLNNAVDFAEGRPVEIRLAANRRAVVVSVRDHGVGMTADQCSHVFDRFWRADPSRARTTGGSGLGLSIALADAQLHQGTLAVRSKPGEGTWFLLSLPRDPDRGSVPRADLPVAFVQGAAGVAAEGRVGTIGGAEDDDAAGTAAGETRVETRGETGGTAGETERMEIVGGFGVADNGFADYRDGREGGTR</sequence>
<organism evidence="14 15">
    <name type="scientific">Bifidobacterium miconis</name>
    <dbReference type="NCBI Taxonomy" id="2834435"/>
    <lineage>
        <taxon>Bacteria</taxon>
        <taxon>Bacillati</taxon>
        <taxon>Actinomycetota</taxon>
        <taxon>Actinomycetes</taxon>
        <taxon>Bifidobacteriales</taxon>
        <taxon>Bifidobacteriaceae</taxon>
        <taxon>Bifidobacterium</taxon>
    </lineage>
</organism>
<gene>
    <name evidence="14" type="ORF">KIH79_06100</name>
</gene>
<dbReference type="SMART" id="SM00388">
    <property type="entry name" value="HisKA"/>
    <property type="match status" value="1"/>
</dbReference>
<proteinExistence type="predicted"/>
<dbReference type="InterPro" id="IPR003594">
    <property type="entry name" value="HATPase_dom"/>
</dbReference>
<protein>
    <recommendedName>
        <fullName evidence="9">Sensor histidine kinase MtrB</fullName>
        <ecNumber evidence="2">2.7.13.3</ecNumber>
    </recommendedName>
</protein>
<evidence type="ECO:0000259" key="12">
    <source>
        <dbReference type="PROSITE" id="PS50109"/>
    </source>
</evidence>
<dbReference type="SMART" id="SM00304">
    <property type="entry name" value="HAMP"/>
    <property type="match status" value="1"/>
</dbReference>
<dbReference type="PANTHER" id="PTHR45436:SF5">
    <property type="entry name" value="SENSOR HISTIDINE KINASE TRCS"/>
    <property type="match status" value="1"/>
</dbReference>
<dbReference type="InterPro" id="IPR003661">
    <property type="entry name" value="HisK_dim/P_dom"/>
</dbReference>
<dbReference type="InterPro" id="IPR005467">
    <property type="entry name" value="His_kinase_dom"/>
</dbReference>
<dbReference type="SMART" id="SM00387">
    <property type="entry name" value="HATPase_c"/>
    <property type="match status" value="1"/>
</dbReference>
<keyword evidence="11" id="KW-0472">Membrane</keyword>
<feature type="transmembrane region" description="Helical" evidence="11">
    <location>
        <begin position="28"/>
        <end position="50"/>
    </location>
</feature>
<keyword evidence="5 11" id="KW-0812">Transmembrane</keyword>
<keyword evidence="8" id="KW-0902">Two-component regulatory system</keyword>
<evidence type="ECO:0000256" key="3">
    <source>
        <dbReference type="ARBA" id="ARBA00022553"/>
    </source>
</evidence>
<feature type="region of interest" description="Disordered" evidence="10">
    <location>
        <begin position="547"/>
        <end position="578"/>
    </location>
</feature>
<evidence type="ECO:0000256" key="10">
    <source>
        <dbReference type="SAM" id="MobiDB-lite"/>
    </source>
</evidence>
<evidence type="ECO:0000313" key="14">
    <source>
        <dbReference type="EMBL" id="MBW3092523.1"/>
    </source>
</evidence>